<dbReference type="PANTHER" id="PTHR34709">
    <property type="entry name" value="OS10G0396666 PROTEIN"/>
    <property type="match status" value="1"/>
</dbReference>
<name>A0A1E5W5T0_9POAL</name>
<comment type="caution">
    <text evidence="1">The sequence shown here is derived from an EMBL/GenBank/DDBJ whole genome shotgun (WGS) entry which is preliminary data.</text>
</comment>
<sequence length="166" mass="18598">MDGGSTGDDVDRISALPDDLLPFILGFLREAAAVTATAALSRRWCRVWTGARDLSLDDWHMRKLKNSTVPGYFAGFVDWVPAQRGDADMDSLRIIMRLQFCPSPDKINGWIRYGMQRVIGEFCLRFTATESEAAVELPSYGRAASISLELSNRGRPRLLRWQGTKS</sequence>
<protein>
    <recommendedName>
        <fullName evidence="3">F-box domain-containing protein</fullName>
    </recommendedName>
</protein>
<dbReference type="Proteomes" id="UP000095767">
    <property type="component" value="Unassembled WGS sequence"/>
</dbReference>
<dbReference type="InterPro" id="IPR055312">
    <property type="entry name" value="FBL15-like"/>
</dbReference>
<dbReference type="OrthoDB" id="693824at2759"/>
<keyword evidence="2" id="KW-1185">Reference proteome</keyword>
<organism evidence="1 2">
    <name type="scientific">Dichanthelium oligosanthes</name>
    <dbReference type="NCBI Taxonomy" id="888268"/>
    <lineage>
        <taxon>Eukaryota</taxon>
        <taxon>Viridiplantae</taxon>
        <taxon>Streptophyta</taxon>
        <taxon>Embryophyta</taxon>
        <taxon>Tracheophyta</taxon>
        <taxon>Spermatophyta</taxon>
        <taxon>Magnoliopsida</taxon>
        <taxon>Liliopsida</taxon>
        <taxon>Poales</taxon>
        <taxon>Poaceae</taxon>
        <taxon>PACMAD clade</taxon>
        <taxon>Panicoideae</taxon>
        <taxon>Panicodae</taxon>
        <taxon>Paniceae</taxon>
        <taxon>Dichantheliinae</taxon>
        <taxon>Dichanthelium</taxon>
    </lineage>
</organism>
<reference evidence="1 2" key="1">
    <citation type="submission" date="2016-09" db="EMBL/GenBank/DDBJ databases">
        <title>The draft genome of Dichanthelium oligosanthes: A C3 panicoid grass species.</title>
        <authorList>
            <person name="Studer A.J."/>
            <person name="Schnable J.C."/>
            <person name="Brutnell T.P."/>
        </authorList>
    </citation>
    <scope>NUCLEOTIDE SEQUENCE [LARGE SCALE GENOMIC DNA]</scope>
    <source>
        <strain evidence="2">cv. Kellogg 1175</strain>
        <tissue evidence="1">Leaf</tissue>
    </source>
</reference>
<evidence type="ECO:0000313" key="1">
    <source>
        <dbReference type="EMBL" id="OEL32628.1"/>
    </source>
</evidence>
<evidence type="ECO:0008006" key="3">
    <source>
        <dbReference type="Google" id="ProtNLM"/>
    </source>
</evidence>
<dbReference type="EMBL" id="LWDX02020746">
    <property type="protein sequence ID" value="OEL32628.1"/>
    <property type="molecule type" value="Genomic_DNA"/>
</dbReference>
<accession>A0A1E5W5T0</accession>
<dbReference type="AlphaFoldDB" id="A0A1E5W5T0"/>
<dbReference type="InterPro" id="IPR036047">
    <property type="entry name" value="F-box-like_dom_sf"/>
</dbReference>
<evidence type="ECO:0000313" key="2">
    <source>
        <dbReference type="Proteomes" id="UP000095767"/>
    </source>
</evidence>
<gene>
    <name evidence="1" type="ORF">BAE44_0006353</name>
</gene>
<dbReference type="PANTHER" id="PTHR34709:SF79">
    <property type="entry name" value="F-BOX DOMAIN-CONTAINING PROTEIN"/>
    <property type="match status" value="1"/>
</dbReference>
<dbReference type="SUPFAM" id="SSF81383">
    <property type="entry name" value="F-box domain"/>
    <property type="match status" value="1"/>
</dbReference>
<proteinExistence type="predicted"/>